<evidence type="ECO:0000256" key="8">
    <source>
        <dbReference type="ARBA" id="ARBA00023136"/>
    </source>
</evidence>
<keyword evidence="4 9" id="KW-0812">Transmembrane</keyword>
<evidence type="ECO:0000256" key="1">
    <source>
        <dbReference type="ARBA" id="ARBA00004141"/>
    </source>
</evidence>
<dbReference type="InterPro" id="IPR001991">
    <property type="entry name" value="Na-dicarboxylate_symporter"/>
</dbReference>
<sequence>MRKISRVLMPFLEWSLVKQILLALVIGVAIALLAPSIAKPLGFLGTVFISALKAVAPVLVFFLVAASIATQSVDTRTSMKPIIVLYAIGTLSAAVVAVIVSFIWPTSIHLAADAAKAAAPGGIAEVLKNLILNIVDNPVKALANANYIGILAWSAALGFILRRSSDSTREVIQDLSEAVTSVVRIVVRFAPLGILGLVSSTVAEVGLSAFAGYGKLILLLVGSMFFIAFVVNPLLVFACIRRNPYPLTFECLRVSGICAFFTRSSAANIPVNLDLCRRLKLDEGTYSISIPLGATINMAGAAITITILTLSAAYSLGVHVDFWTAVLLCFVASICAGGASGVPGGSLMLIPLACGLFGIDNSTAMQVVAVGFIIGVIQDSCETALNSASDVMFTAAACLRQKRLDAEKAAKN</sequence>
<comment type="caution">
    <text evidence="9">Lacks conserved residue(s) required for the propagation of feature annotation.</text>
</comment>
<evidence type="ECO:0000256" key="6">
    <source>
        <dbReference type="ARBA" id="ARBA00022970"/>
    </source>
</evidence>
<dbReference type="RefSeq" id="WP_281069852.1">
    <property type="nucleotide sequence ID" value="NZ_JAKZJU020000001.1"/>
</dbReference>
<evidence type="ECO:0000313" key="10">
    <source>
        <dbReference type="EMBL" id="MDL2058781.1"/>
    </source>
</evidence>
<comment type="function">
    <text evidence="9">Involved in the import of serine and threonine into the cell, with the concomitant import of sodium (symport system).</text>
</comment>
<keyword evidence="6 9" id="KW-0029">Amino-acid transport</keyword>
<evidence type="ECO:0000256" key="5">
    <source>
        <dbReference type="ARBA" id="ARBA00022847"/>
    </source>
</evidence>
<comment type="catalytic activity">
    <reaction evidence="9">
        <text>L-serine(in) + Na(+)(in) = L-serine(out) + Na(+)(out)</text>
        <dbReference type="Rhea" id="RHEA:29575"/>
        <dbReference type="ChEBI" id="CHEBI:29101"/>
        <dbReference type="ChEBI" id="CHEBI:33384"/>
    </reaction>
</comment>
<dbReference type="SUPFAM" id="SSF118215">
    <property type="entry name" value="Proton glutamate symport protein"/>
    <property type="match status" value="1"/>
</dbReference>
<organism evidence="10 11">
    <name type="scientific">Mesosutterella faecium</name>
    <dbReference type="NCBI Taxonomy" id="2925194"/>
    <lineage>
        <taxon>Bacteria</taxon>
        <taxon>Pseudomonadati</taxon>
        <taxon>Pseudomonadota</taxon>
        <taxon>Betaproteobacteria</taxon>
        <taxon>Burkholderiales</taxon>
        <taxon>Sutterellaceae</taxon>
        <taxon>Mesosutterella</taxon>
    </lineage>
</organism>
<accession>A0ABT7IK84</accession>
<comment type="similarity">
    <text evidence="9">Belongs to the dicarboxylate/amino acid:cation symporter (DAACS) (TC 2.A.23) family.</text>
</comment>
<keyword evidence="7 9" id="KW-1133">Transmembrane helix</keyword>
<proteinExistence type="inferred from homology"/>
<dbReference type="PRINTS" id="PR00173">
    <property type="entry name" value="EDTRNSPORT"/>
</dbReference>
<name>A0ABT7IK84_9BURK</name>
<feature type="transmembrane region" description="Helical" evidence="9">
    <location>
        <begin position="322"/>
        <end position="342"/>
    </location>
</feature>
<comment type="catalytic activity">
    <reaction evidence="9">
        <text>L-threonine(in) + Na(+)(in) = L-threonine(out) + Na(+)(out)</text>
        <dbReference type="Rhea" id="RHEA:69999"/>
        <dbReference type="ChEBI" id="CHEBI:29101"/>
        <dbReference type="ChEBI" id="CHEBI:57926"/>
    </reaction>
</comment>
<gene>
    <name evidence="9 10" type="primary">sstT</name>
    <name evidence="10" type="ORF">MUN46_002310</name>
</gene>
<evidence type="ECO:0000313" key="11">
    <source>
        <dbReference type="Proteomes" id="UP001165481"/>
    </source>
</evidence>
<comment type="caution">
    <text evidence="10">The sequence shown here is derived from an EMBL/GenBank/DDBJ whole genome shotgun (WGS) entry which is preliminary data.</text>
</comment>
<feature type="transmembrane region" description="Helical" evidence="9">
    <location>
        <begin position="216"/>
        <end position="240"/>
    </location>
</feature>
<reference evidence="10" key="1">
    <citation type="submission" date="2023-03" db="EMBL/GenBank/DDBJ databases">
        <title>Mesosutterella sp. nov. isolated from porcine feces.</title>
        <authorList>
            <person name="Yu S."/>
        </authorList>
    </citation>
    <scope>NUCLEOTIDE SEQUENCE</scope>
    <source>
        <strain evidence="10">AGMB02718</strain>
    </source>
</reference>
<evidence type="ECO:0000256" key="2">
    <source>
        <dbReference type="ARBA" id="ARBA00022448"/>
    </source>
</evidence>
<dbReference type="InterPro" id="IPR023025">
    <property type="entry name" value="Ser_Thr_transp_SstT"/>
</dbReference>
<keyword evidence="8 9" id="KW-0472">Membrane</keyword>
<keyword evidence="11" id="KW-1185">Reference proteome</keyword>
<evidence type="ECO:0000256" key="7">
    <source>
        <dbReference type="ARBA" id="ARBA00022989"/>
    </source>
</evidence>
<feature type="transmembrane region" description="Helical" evidence="9">
    <location>
        <begin position="141"/>
        <end position="161"/>
    </location>
</feature>
<feature type="transmembrane region" description="Helical" evidence="9">
    <location>
        <begin position="82"/>
        <end position="104"/>
    </location>
</feature>
<dbReference type="Gene3D" id="1.10.3860.10">
    <property type="entry name" value="Sodium:dicarboxylate symporter"/>
    <property type="match status" value="1"/>
</dbReference>
<evidence type="ECO:0000256" key="3">
    <source>
        <dbReference type="ARBA" id="ARBA00022475"/>
    </source>
</evidence>
<feature type="transmembrane region" description="Helical" evidence="9">
    <location>
        <begin position="182"/>
        <end position="210"/>
    </location>
</feature>
<evidence type="ECO:0000256" key="9">
    <source>
        <dbReference type="HAMAP-Rule" id="MF_01582"/>
    </source>
</evidence>
<dbReference type="Proteomes" id="UP001165481">
    <property type="component" value="Unassembled WGS sequence"/>
</dbReference>
<protein>
    <recommendedName>
        <fullName evidence="9">Serine/threonine transporter SstT</fullName>
    </recommendedName>
    <alternativeName>
        <fullName evidence="9">Na(+)/serine-threonine symporter</fullName>
    </alternativeName>
</protein>
<dbReference type="EMBL" id="JAKZJU020000001">
    <property type="protein sequence ID" value="MDL2058781.1"/>
    <property type="molecule type" value="Genomic_DNA"/>
</dbReference>
<keyword evidence="5 9" id="KW-0769">Symport</keyword>
<dbReference type="NCBIfam" id="NF010151">
    <property type="entry name" value="PRK13628.1"/>
    <property type="match status" value="1"/>
</dbReference>
<evidence type="ECO:0000256" key="4">
    <source>
        <dbReference type="ARBA" id="ARBA00022692"/>
    </source>
</evidence>
<dbReference type="PANTHER" id="PTHR42865:SF8">
    <property type="entry name" value="SERINE_THREONINE TRANSPORTER SSTT"/>
    <property type="match status" value="1"/>
</dbReference>
<dbReference type="PANTHER" id="PTHR42865">
    <property type="entry name" value="PROTON/GLUTAMATE-ASPARTATE SYMPORTER"/>
    <property type="match status" value="1"/>
</dbReference>
<feature type="transmembrane region" description="Helical" evidence="9">
    <location>
        <begin position="48"/>
        <end position="70"/>
    </location>
</feature>
<keyword evidence="3 9" id="KW-1003">Cell membrane</keyword>
<dbReference type="Pfam" id="PF00375">
    <property type="entry name" value="SDF"/>
    <property type="match status" value="1"/>
</dbReference>
<dbReference type="HAMAP" id="MF_01582">
    <property type="entry name" value="Ser_Thr_transp_SstT"/>
    <property type="match status" value="1"/>
</dbReference>
<comment type="subcellular location">
    <subcellularLocation>
        <location evidence="9">Cell membrane</location>
        <topology evidence="9">Multi-pass membrane protein</topology>
    </subcellularLocation>
    <subcellularLocation>
        <location evidence="1">Membrane</location>
        <topology evidence="1">Multi-pass membrane protein</topology>
    </subcellularLocation>
</comment>
<keyword evidence="2 9" id="KW-0813">Transport</keyword>
<feature type="transmembrane region" description="Helical" evidence="9">
    <location>
        <begin position="296"/>
        <end position="316"/>
    </location>
</feature>
<dbReference type="InterPro" id="IPR036458">
    <property type="entry name" value="Na:dicarbo_symporter_sf"/>
</dbReference>